<dbReference type="STRING" id="1423811.FC72_GL000954"/>
<evidence type="ECO:0000259" key="6">
    <source>
        <dbReference type="PROSITE" id="PS51012"/>
    </source>
</evidence>
<feature type="transmembrane region" description="Helical" evidence="5">
    <location>
        <begin position="100"/>
        <end position="127"/>
    </location>
</feature>
<dbReference type="GO" id="GO:0043190">
    <property type="term" value="C:ATP-binding cassette (ABC) transporter complex"/>
    <property type="evidence" value="ECO:0007669"/>
    <property type="project" value="InterPro"/>
</dbReference>
<accession>A0A0R1J2N7</accession>
<feature type="transmembrane region" description="Helical" evidence="5">
    <location>
        <begin position="224"/>
        <end position="244"/>
    </location>
</feature>
<evidence type="ECO:0000256" key="1">
    <source>
        <dbReference type="ARBA" id="ARBA00004141"/>
    </source>
</evidence>
<comment type="subcellular location">
    <subcellularLocation>
        <location evidence="1">Membrane</location>
        <topology evidence="1">Multi-pass membrane protein</topology>
    </subcellularLocation>
</comment>
<proteinExistence type="predicted"/>
<feature type="transmembrane region" description="Helical" evidence="5">
    <location>
        <begin position="133"/>
        <end position="156"/>
    </location>
</feature>
<dbReference type="EMBL" id="AZDG01000002">
    <property type="protein sequence ID" value="KRK65484.1"/>
    <property type="molecule type" value="Genomic_DNA"/>
</dbReference>
<comment type="caution">
    <text evidence="7">The sequence shown here is derived from an EMBL/GenBank/DDBJ whole genome shotgun (WGS) entry which is preliminary data.</text>
</comment>
<dbReference type="PANTHER" id="PTHR43229">
    <property type="entry name" value="NODULATION PROTEIN J"/>
    <property type="match status" value="1"/>
</dbReference>
<evidence type="ECO:0000313" key="8">
    <source>
        <dbReference type="Proteomes" id="UP000050929"/>
    </source>
</evidence>
<dbReference type="PANTHER" id="PTHR43229:SF2">
    <property type="entry name" value="NODULATION PROTEIN J"/>
    <property type="match status" value="1"/>
</dbReference>
<feature type="transmembrane region" description="Helical" evidence="5">
    <location>
        <begin position="168"/>
        <end position="187"/>
    </location>
</feature>
<keyword evidence="4 5" id="KW-0472">Membrane</keyword>
<dbReference type="Pfam" id="PF12698">
    <property type="entry name" value="ABC2_membrane_3"/>
    <property type="match status" value="1"/>
</dbReference>
<evidence type="ECO:0000256" key="3">
    <source>
        <dbReference type="ARBA" id="ARBA00022989"/>
    </source>
</evidence>
<dbReference type="AlphaFoldDB" id="A0A0R1J2N7"/>
<dbReference type="PROSITE" id="PS51012">
    <property type="entry name" value="ABC_TM2"/>
    <property type="match status" value="1"/>
</dbReference>
<gene>
    <name evidence="7" type="ORF">FC72_GL000954</name>
</gene>
<feature type="transmembrane region" description="Helical" evidence="5">
    <location>
        <begin position="57"/>
        <end position="79"/>
    </location>
</feature>
<sequence length="250" mass="29073">MTKFNYQVRLNFTRIILRNKRFFLFDMMLPIIFYLLYTKVLTSGISKANLKIWNTNYLISMIIYSCLLGSVITVSNTLLEDHTSHFDLFTKLTPLPRWQYYLSLIIIFMFLNVISSIAIILIGIVINHISLNIVTWLIIMTVNLLGTIPLIFVGILISLFKNSNTINLLNNLIVFPLAMISGLWWPIDMMPKWLQIFGKLTPTFELSSIDKSILYNKGISINQILGLTIWLLIIITFTFILTRFRHKELT</sequence>
<keyword evidence="8" id="KW-1185">Reference proteome</keyword>
<dbReference type="Proteomes" id="UP000050929">
    <property type="component" value="Unassembled WGS sequence"/>
</dbReference>
<dbReference type="RefSeq" id="WP_057764126.1">
    <property type="nucleotide sequence ID" value="NZ_AZDG01000002.1"/>
</dbReference>
<evidence type="ECO:0000313" key="7">
    <source>
        <dbReference type="EMBL" id="KRK65484.1"/>
    </source>
</evidence>
<evidence type="ECO:0000256" key="5">
    <source>
        <dbReference type="SAM" id="Phobius"/>
    </source>
</evidence>
<dbReference type="InterPro" id="IPR013525">
    <property type="entry name" value="ABC2_TM"/>
</dbReference>
<dbReference type="PATRIC" id="fig|1423811.3.peg.966"/>
<evidence type="ECO:0000256" key="4">
    <source>
        <dbReference type="ARBA" id="ARBA00023136"/>
    </source>
</evidence>
<protein>
    <recommendedName>
        <fullName evidence="6">ABC transmembrane type-2 domain-containing protein</fullName>
    </recommendedName>
</protein>
<name>A0A0R1J2N7_9LACO</name>
<feature type="domain" description="ABC transmembrane type-2" evidence="6">
    <location>
        <begin position="21"/>
        <end position="245"/>
    </location>
</feature>
<feature type="transmembrane region" description="Helical" evidence="5">
    <location>
        <begin position="21"/>
        <end position="37"/>
    </location>
</feature>
<keyword evidence="2 5" id="KW-0812">Transmembrane</keyword>
<dbReference type="OrthoDB" id="63188at2"/>
<keyword evidence="3 5" id="KW-1133">Transmembrane helix</keyword>
<dbReference type="GO" id="GO:0140359">
    <property type="term" value="F:ABC-type transporter activity"/>
    <property type="evidence" value="ECO:0007669"/>
    <property type="project" value="InterPro"/>
</dbReference>
<organism evidence="7 8">
    <name type="scientific">Companilactobacillus tucceti DSM 20183</name>
    <dbReference type="NCBI Taxonomy" id="1423811"/>
    <lineage>
        <taxon>Bacteria</taxon>
        <taxon>Bacillati</taxon>
        <taxon>Bacillota</taxon>
        <taxon>Bacilli</taxon>
        <taxon>Lactobacillales</taxon>
        <taxon>Lactobacillaceae</taxon>
        <taxon>Companilactobacillus</taxon>
    </lineage>
</organism>
<reference evidence="7 8" key="1">
    <citation type="journal article" date="2015" name="Genome Announc.">
        <title>Expanding the biotechnology potential of lactobacilli through comparative genomics of 213 strains and associated genera.</title>
        <authorList>
            <person name="Sun Z."/>
            <person name="Harris H.M."/>
            <person name="McCann A."/>
            <person name="Guo C."/>
            <person name="Argimon S."/>
            <person name="Zhang W."/>
            <person name="Yang X."/>
            <person name="Jeffery I.B."/>
            <person name="Cooney J.C."/>
            <person name="Kagawa T.F."/>
            <person name="Liu W."/>
            <person name="Song Y."/>
            <person name="Salvetti E."/>
            <person name="Wrobel A."/>
            <person name="Rasinkangas P."/>
            <person name="Parkhill J."/>
            <person name="Rea M.C."/>
            <person name="O'Sullivan O."/>
            <person name="Ritari J."/>
            <person name="Douillard F.P."/>
            <person name="Paul Ross R."/>
            <person name="Yang R."/>
            <person name="Briner A.E."/>
            <person name="Felis G.E."/>
            <person name="de Vos W.M."/>
            <person name="Barrangou R."/>
            <person name="Klaenhammer T.R."/>
            <person name="Caufield P.W."/>
            <person name="Cui Y."/>
            <person name="Zhang H."/>
            <person name="O'Toole P.W."/>
        </authorList>
    </citation>
    <scope>NUCLEOTIDE SEQUENCE [LARGE SCALE GENOMIC DNA]</scope>
    <source>
        <strain evidence="7 8">DSM 20183</strain>
    </source>
</reference>
<evidence type="ECO:0000256" key="2">
    <source>
        <dbReference type="ARBA" id="ARBA00022692"/>
    </source>
</evidence>
<dbReference type="InterPro" id="IPR047817">
    <property type="entry name" value="ABC2_TM_bact-type"/>
</dbReference>
<dbReference type="InterPro" id="IPR051784">
    <property type="entry name" value="Nod_factor_ABC_transporter"/>
</dbReference>
<dbReference type="InterPro" id="IPR000412">
    <property type="entry name" value="ABC_2_transport"/>
</dbReference>
<dbReference type="PIRSF" id="PIRSF006648">
    <property type="entry name" value="DrrB"/>
    <property type="match status" value="1"/>
</dbReference>